<evidence type="ECO:0000256" key="5">
    <source>
        <dbReference type="ARBA" id="ARBA00022692"/>
    </source>
</evidence>
<feature type="transmembrane region" description="Helical" evidence="16">
    <location>
        <begin position="236"/>
        <end position="262"/>
    </location>
</feature>
<evidence type="ECO:0000256" key="4">
    <source>
        <dbReference type="ARBA" id="ARBA00022475"/>
    </source>
</evidence>
<dbReference type="Ensembl" id="ENSAMXT00005033471.1">
    <property type="protein sequence ID" value="ENSAMXP00005030571.1"/>
    <property type="gene ID" value="ENSAMXG00005014157.1"/>
</dbReference>
<dbReference type="Gene3D" id="1.20.1070.10">
    <property type="entry name" value="Rhodopsin 7-helix transmembrane proteins"/>
    <property type="match status" value="1"/>
</dbReference>
<keyword evidence="11" id="KW-0675">Receptor</keyword>
<feature type="domain" description="G-protein coupled receptors family 2 profile 2" evidence="18">
    <location>
        <begin position="237"/>
        <end position="484"/>
    </location>
</feature>
<dbReference type="InterPro" id="IPR001688">
    <property type="entry name" value="GPCR_2_calcitonin_rcpt"/>
</dbReference>
<proteinExistence type="inferred from homology"/>
<evidence type="ECO:0000256" key="11">
    <source>
        <dbReference type="ARBA" id="ARBA00023170"/>
    </source>
</evidence>
<dbReference type="PRINTS" id="PR01350">
    <property type="entry name" value="CTRFAMILY"/>
</dbReference>
<evidence type="ECO:0000259" key="17">
    <source>
        <dbReference type="PROSITE" id="PS50227"/>
    </source>
</evidence>
<evidence type="ECO:0000313" key="19">
    <source>
        <dbReference type="Ensembl" id="ENSAMXP00005030571.1"/>
    </source>
</evidence>
<dbReference type="PRINTS" id="PR00249">
    <property type="entry name" value="GPCRSECRETIN"/>
</dbReference>
<dbReference type="InterPro" id="IPR036445">
    <property type="entry name" value="GPCR_2_extracell_dom_sf"/>
</dbReference>
<dbReference type="PANTHER" id="PTHR45620">
    <property type="entry name" value="PDF RECEPTOR-LIKE PROTEIN-RELATED"/>
    <property type="match status" value="1"/>
</dbReference>
<dbReference type="SUPFAM" id="SSF111418">
    <property type="entry name" value="Hormone receptor domain"/>
    <property type="match status" value="2"/>
</dbReference>
<protein>
    <recommendedName>
        <fullName evidence="3">Calcitonin receptor</fullName>
    </recommendedName>
</protein>
<evidence type="ECO:0000256" key="10">
    <source>
        <dbReference type="ARBA" id="ARBA00023157"/>
    </source>
</evidence>
<dbReference type="GO" id="GO:0004948">
    <property type="term" value="F:calcitonin receptor activity"/>
    <property type="evidence" value="ECO:0007669"/>
    <property type="project" value="InterPro"/>
</dbReference>
<evidence type="ECO:0000256" key="6">
    <source>
        <dbReference type="ARBA" id="ARBA00022729"/>
    </source>
</evidence>
<feature type="transmembrane region" description="Helical" evidence="16">
    <location>
        <begin position="274"/>
        <end position="295"/>
    </location>
</feature>
<dbReference type="FunFam" id="4.10.1240.10:FF:000012">
    <property type="entry name" value="Calcitonin receptor"/>
    <property type="match status" value="1"/>
</dbReference>
<dbReference type="GO" id="GO:0030424">
    <property type="term" value="C:axon"/>
    <property type="evidence" value="ECO:0007669"/>
    <property type="project" value="TreeGrafter"/>
</dbReference>
<keyword evidence="4" id="KW-1003">Cell membrane</keyword>
<dbReference type="Gene3D" id="4.10.1240.10">
    <property type="entry name" value="GPCR, family 2, extracellular hormone receptor domain"/>
    <property type="match status" value="2"/>
</dbReference>
<dbReference type="InterPro" id="IPR017983">
    <property type="entry name" value="GPCR_2_secretin-like_CS"/>
</dbReference>
<feature type="transmembrane region" description="Helical" evidence="16">
    <location>
        <begin position="430"/>
        <end position="451"/>
    </location>
</feature>
<evidence type="ECO:0000256" key="3">
    <source>
        <dbReference type="ARBA" id="ARBA00017333"/>
    </source>
</evidence>
<dbReference type="Pfam" id="PF00002">
    <property type="entry name" value="7tm_2"/>
    <property type="match status" value="1"/>
</dbReference>
<feature type="transmembrane region" description="Helical" evidence="16">
    <location>
        <begin position="350"/>
        <end position="369"/>
    </location>
</feature>
<keyword evidence="6" id="KW-0732">Signal</keyword>
<dbReference type="GO" id="GO:0007189">
    <property type="term" value="P:adenylate cyclase-activating G protein-coupled receptor signaling pathway"/>
    <property type="evidence" value="ECO:0007669"/>
    <property type="project" value="TreeGrafter"/>
</dbReference>
<keyword evidence="7 16" id="KW-1133">Transmembrane helix</keyword>
<dbReference type="InterPro" id="IPR017981">
    <property type="entry name" value="GPCR_2-like_7TM"/>
</dbReference>
<evidence type="ECO:0000256" key="14">
    <source>
        <dbReference type="ARBA" id="ARBA00049588"/>
    </source>
</evidence>
<comment type="subcellular location">
    <subcellularLocation>
        <location evidence="1">Cell membrane</location>
        <topology evidence="1">Multi-pass membrane protein</topology>
    </subcellularLocation>
</comment>
<dbReference type="InterPro" id="IPR003287">
    <property type="entry name" value="GPCR_2_calcitonin_rcpt_fam"/>
</dbReference>
<dbReference type="Pfam" id="PF02793">
    <property type="entry name" value="HRM"/>
    <property type="match status" value="2"/>
</dbReference>
<dbReference type="FunFam" id="1.20.1070.10:FF:000079">
    <property type="entry name" value="Calcitonin gene-related peptide type 1 receptor"/>
    <property type="match status" value="1"/>
</dbReference>
<feature type="domain" description="G-protein coupled receptors family 2 profile 1" evidence="17">
    <location>
        <begin position="14"/>
        <end position="102"/>
    </location>
</feature>
<feature type="transmembrane region" description="Helical" evidence="16">
    <location>
        <begin position="389"/>
        <end position="409"/>
    </location>
</feature>
<evidence type="ECO:0000256" key="8">
    <source>
        <dbReference type="ARBA" id="ARBA00023040"/>
    </source>
</evidence>
<keyword evidence="12" id="KW-0325">Glycoprotein</keyword>
<dbReference type="InterPro" id="IPR001879">
    <property type="entry name" value="GPCR_2_extracellular_dom"/>
</dbReference>
<evidence type="ECO:0000313" key="20">
    <source>
        <dbReference type="Proteomes" id="UP000694621"/>
    </source>
</evidence>
<dbReference type="InterPro" id="IPR050332">
    <property type="entry name" value="GPCR_2"/>
</dbReference>
<dbReference type="SUPFAM" id="SSF81321">
    <property type="entry name" value="Family A G protein-coupled receptor-like"/>
    <property type="match status" value="1"/>
</dbReference>
<comment type="subunit">
    <text evidence="15">Heterodimer of CALCR and RAMP1, RAMP2 or RAMP3; the receptor complexes function as AMYR1, AMYR2 and AMYR3 receptors, respectively, and respond to amylin/IAPP, calcitonin/CT and CGRP1 ligands. Interacts with GPRASP2.</text>
</comment>
<dbReference type="AlphaFoldDB" id="A0A8B9K2I3"/>
<dbReference type="CDD" id="cd15274">
    <property type="entry name" value="7tmB1_calcitonin_R"/>
    <property type="match status" value="1"/>
</dbReference>
<dbReference type="PROSITE" id="PS50261">
    <property type="entry name" value="G_PROTEIN_RECEP_F2_4"/>
    <property type="match status" value="1"/>
</dbReference>
<dbReference type="GO" id="GO:0005886">
    <property type="term" value="C:plasma membrane"/>
    <property type="evidence" value="ECO:0007669"/>
    <property type="project" value="UniProtKB-SubCell"/>
</dbReference>
<dbReference type="PROSITE" id="PS00650">
    <property type="entry name" value="G_PROTEIN_RECEP_F2_2"/>
    <property type="match status" value="1"/>
</dbReference>
<feature type="domain" description="G-protein coupled receptors family 2 profile 1" evidence="17">
    <location>
        <begin position="143"/>
        <end position="227"/>
    </location>
</feature>
<dbReference type="GO" id="GO:0007166">
    <property type="term" value="P:cell surface receptor signaling pathway"/>
    <property type="evidence" value="ECO:0007669"/>
    <property type="project" value="InterPro"/>
</dbReference>
<evidence type="ECO:0000259" key="18">
    <source>
        <dbReference type="PROSITE" id="PS50261"/>
    </source>
</evidence>
<comment type="similarity">
    <text evidence="2">Belongs to the G-protein coupled receptor 2 family.</text>
</comment>
<dbReference type="PROSITE" id="PS50227">
    <property type="entry name" value="G_PROTEIN_RECEP_F2_3"/>
    <property type="match status" value="2"/>
</dbReference>
<evidence type="ECO:0000256" key="15">
    <source>
        <dbReference type="ARBA" id="ARBA00049701"/>
    </source>
</evidence>
<organism evidence="19 20">
    <name type="scientific">Astyanax mexicanus</name>
    <name type="common">Blind cave fish</name>
    <name type="synonym">Astyanax fasciatus mexicanus</name>
    <dbReference type="NCBI Taxonomy" id="7994"/>
    <lineage>
        <taxon>Eukaryota</taxon>
        <taxon>Metazoa</taxon>
        <taxon>Chordata</taxon>
        <taxon>Craniata</taxon>
        <taxon>Vertebrata</taxon>
        <taxon>Euteleostomi</taxon>
        <taxon>Actinopterygii</taxon>
        <taxon>Neopterygii</taxon>
        <taxon>Teleostei</taxon>
        <taxon>Ostariophysi</taxon>
        <taxon>Characiformes</taxon>
        <taxon>Characoidei</taxon>
        <taxon>Acestrorhamphidae</taxon>
        <taxon>Acestrorhamphinae</taxon>
        <taxon>Astyanax</taxon>
    </lineage>
</organism>
<dbReference type="GO" id="GO:0007204">
    <property type="term" value="P:positive regulation of cytosolic calcium ion concentration"/>
    <property type="evidence" value="ECO:0007669"/>
    <property type="project" value="TreeGrafter"/>
</dbReference>
<keyword evidence="8" id="KW-0297">G-protein coupled receptor</keyword>
<dbReference type="PROSITE" id="PS51257">
    <property type="entry name" value="PROKAR_LIPOPROTEIN"/>
    <property type="match status" value="1"/>
</dbReference>
<evidence type="ECO:0000256" key="1">
    <source>
        <dbReference type="ARBA" id="ARBA00004651"/>
    </source>
</evidence>
<evidence type="ECO:0000256" key="9">
    <source>
        <dbReference type="ARBA" id="ARBA00023136"/>
    </source>
</evidence>
<evidence type="ECO:0000256" key="7">
    <source>
        <dbReference type="ARBA" id="ARBA00022989"/>
    </source>
</evidence>
<reference evidence="19" key="1">
    <citation type="submission" date="2025-08" db="UniProtKB">
        <authorList>
            <consortium name="Ensembl"/>
        </authorList>
    </citation>
    <scope>IDENTIFICATION</scope>
</reference>
<comment type="function">
    <text evidence="14">G protein-coupled receptor activated by ligand peptides amylin (IAPP), calcitonin (CT/CALCA) and calcitonin gene-related peptide type 1 (CGRP1/CALCA). CALCR interacts with receptor-activity-modifying proteins RAMP1, 2 and 3 to form receptor complexes AMYR1, 2 and 3, respectively. IAPP, CT and CGRP1 activate CALCR and AMYRs with distinct modes of receptor activation resulting in specific phenotypes. Ligand binding causes a conformation change that triggers signaling via guanine nucleotide-binding proteins (G proteins) and modulates the activity of downstream effectors. Activates cAMP-dependent pathway.</text>
</comment>
<dbReference type="Proteomes" id="UP000694621">
    <property type="component" value="Unplaced"/>
</dbReference>
<dbReference type="PANTHER" id="PTHR45620:SF8">
    <property type="entry name" value="CALCITONIN RECEPTOR"/>
    <property type="match status" value="1"/>
</dbReference>
<evidence type="ECO:0000256" key="16">
    <source>
        <dbReference type="SAM" id="Phobius"/>
    </source>
</evidence>
<keyword evidence="13" id="KW-0807">Transducer</keyword>
<name>A0A8B9K2I3_ASTMX</name>
<dbReference type="InterPro" id="IPR000832">
    <property type="entry name" value="GPCR_2_secretin-like"/>
</dbReference>
<feature type="transmembrane region" description="Helical" evidence="16">
    <location>
        <begin position="323"/>
        <end position="343"/>
    </location>
</feature>
<dbReference type="PROSITE" id="PS00649">
    <property type="entry name" value="G_PROTEIN_RECEP_F2_1"/>
    <property type="match status" value="1"/>
</dbReference>
<dbReference type="PRINTS" id="PR00361">
    <property type="entry name" value="CALCITONINR"/>
</dbReference>
<evidence type="ECO:0000256" key="13">
    <source>
        <dbReference type="ARBA" id="ARBA00023224"/>
    </source>
</evidence>
<accession>A0A8B9K2I3</accession>
<keyword evidence="9 16" id="KW-0472">Membrane</keyword>
<feature type="transmembrane region" description="Helical" evidence="16">
    <location>
        <begin position="463"/>
        <end position="483"/>
    </location>
</feature>
<dbReference type="SMART" id="SM00008">
    <property type="entry name" value="HormR"/>
    <property type="match status" value="2"/>
</dbReference>
<keyword evidence="10" id="KW-1015">Disulfide bond</keyword>
<keyword evidence="5 16" id="KW-0812">Transmembrane</keyword>
<sequence>MKDRSGLFVHSLFWDGWLCWDETPAGTYASQSCPDFPTFDTSGEAHKAINTLTIWISSQYQMITMYFLFISTEKITKYCDESGNWVHSSPSNKTWSNCLKPSRDKSKKGSAFGVLEVEADSTVETLVTQKVEERKKIIDGQYKCFEKMNRDLPYNKSGLYCNRTWDGWLCWDDTPAGTYTTQNCPNYFPDFDPTEKATKYCDETGNWFRHPETNRTWSNYTHCIAYTKEKLKMAYILYYMAIVGHALSIASLLISLAIFFYFRSLSCQRITLHKNLFCSYVLNSAFTIINLIFVVNNPKVVERNPVGCKVLHFFHMYMLGCNYFWMLCEGIYLHTLIVVAVFAEEQHLHWYYLLGWGFPLVPASIHAVARKKYFDDNCWMSVETHLLYVVHGPIVAALLVNLFFLLNIVRVLVTKLRDTHRAESNMYMKAVRATLILVPLLGIQFVIFPWRPENRLAGEIYDYIMHILLHYQGLLVATIFCFFNGEVQATLKRQWMQYKVQWGQRRREHCSMRSTSYTTTSITEVPAFMFHHDCNSEHLNGRHADDSELVALKARETYA</sequence>
<evidence type="ECO:0000256" key="12">
    <source>
        <dbReference type="ARBA" id="ARBA00023180"/>
    </source>
</evidence>
<evidence type="ECO:0000256" key="2">
    <source>
        <dbReference type="ARBA" id="ARBA00005314"/>
    </source>
</evidence>